<dbReference type="Proteomes" id="UP000076131">
    <property type="component" value="Unassembled WGS sequence"/>
</dbReference>
<dbReference type="AlphaFoldDB" id="A0A154QI90"/>
<dbReference type="PROSITE" id="PS51257">
    <property type="entry name" value="PROKAR_LIPOPROTEIN"/>
    <property type="match status" value="1"/>
</dbReference>
<dbReference type="RefSeq" id="WP_039954281.1">
    <property type="nucleotide sequence ID" value="NZ_LVJS01000041.1"/>
</dbReference>
<protein>
    <submittedName>
        <fullName evidence="2">Uncharacterized protein</fullName>
    </submittedName>
</protein>
<evidence type="ECO:0000256" key="1">
    <source>
        <dbReference type="SAM" id="SignalP"/>
    </source>
</evidence>
<sequence length="233" mass="23795">MNTRMPCAKSFSLFGASLGLALVAGCAQMPVNNGGAQSRGDASASADGQQAGTCNPALAGTVGALAGALFGKGNGHLVGAAVGAGIGALACMAYNYRAHKVRDAQSVEADYTRQHGSLPATNTVSSYASSMQPSGTVKTGSPVEMQSTVVVLNGTRDVQPQLAETLTLFSPDGKQLSTVTKQASDINGTGEYRTNFSFNLPKGIKDGRYVVRSSLSMNGKPVGTNEMPMLVVG</sequence>
<evidence type="ECO:0000313" key="3">
    <source>
        <dbReference type="Proteomes" id="UP000076131"/>
    </source>
</evidence>
<comment type="caution">
    <text evidence="2">The sequence shown here is derived from an EMBL/GenBank/DDBJ whole genome shotgun (WGS) entry which is preliminary data.</text>
</comment>
<keyword evidence="1" id="KW-0732">Signal</keyword>
<feature type="signal peptide" evidence="1">
    <location>
        <begin position="1"/>
        <end position="21"/>
    </location>
</feature>
<evidence type="ECO:0000313" key="2">
    <source>
        <dbReference type="EMBL" id="KZC23710.1"/>
    </source>
</evidence>
<proteinExistence type="predicted"/>
<organism evidence="2 3">
    <name type="scientific">Rhodanobacter thiooxydans</name>
    <dbReference type="NCBI Taxonomy" id="416169"/>
    <lineage>
        <taxon>Bacteria</taxon>
        <taxon>Pseudomonadati</taxon>
        <taxon>Pseudomonadota</taxon>
        <taxon>Gammaproteobacteria</taxon>
        <taxon>Lysobacterales</taxon>
        <taxon>Rhodanobacteraceae</taxon>
        <taxon>Rhodanobacter</taxon>
    </lineage>
</organism>
<name>A0A154QI90_9GAMM</name>
<dbReference type="STRING" id="416169.RHOFW104T7_12535"/>
<keyword evidence="3" id="KW-1185">Reference proteome</keyword>
<gene>
    <name evidence="2" type="ORF">RHOFW104T7_12535</name>
</gene>
<accession>A0A154QI90</accession>
<dbReference type="eggNOG" id="ENOG5032K9D">
    <property type="taxonomic scope" value="Bacteria"/>
</dbReference>
<dbReference type="EMBL" id="LVJS01000041">
    <property type="protein sequence ID" value="KZC23710.1"/>
    <property type="molecule type" value="Genomic_DNA"/>
</dbReference>
<reference evidence="2 3" key="1">
    <citation type="journal article" date="2016" name="MBio">
        <title>Lateral Gene Transfer in a Heavy Metal-Contaminated-Groundwater Microbial Community.</title>
        <authorList>
            <person name="Hemme C.L."/>
            <person name="Green S.J."/>
            <person name="Rishishwar L."/>
            <person name="Prakash O."/>
            <person name="Pettenato A."/>
            <person name="Chakraborty R."/>
            <person name="Deutschbauer A.M."/>
            <person name="Van Nostrand J.D."/>
            <person name="Wu L."/>
            <person name="He Z."/>
            <person name="Jordan I.K."/>
            <person name="Hazen T.C."/>
            <person name="Arkin A.P."/>
            <person name="Kostka J.E."/>
            <person name="Zhou J."/>
        </authorList>
    </citation>
    <scope>NUCLEOTIDE SEQUENCE [LARGE SCALE GENOMIC DNA]</scope>
    <source>
        <strain evidence="2 3">FW104-T7</strain>
    </source>
</reference>
<feature type="chain" id="PRO_5007599908" evidence="1">
    <location>
        <begin position="22"/>
        <end position="233"/>
    </location>
</feature>